<keyword evidence="2" id="KW-1185">Reference proteome</keyword>
<name>E6K4M9_9BACT</name>
<dbReference type="STRING" id="873513.HMPREF6485_0563"/>
<dbReference type="AlphaFoldDB" id="E6K4M9"/>
<gene>
    <name evidence="1" type="ORF">HMPREF6485_0563</name>
</gene>
<evidence type="ECO:0000313" key="2">
    <source>
        <dbReference type="Proteomes" id="UP000003112"/>
    </source>
</evidence>
<dbReference type="EMBL" id="AEPD01000012">
    <property type="protein sequence ID" value="EFU31448.1"/>
    <property type="molecule type" value="Genomic_DNA"/>
</dbReference>
<reference evidence="1 2" key="1">
    <citation type="submission" date="2010-10" db="EMBL/GenBank/DDBJ databases">
        <authorList>
            <person name="Muzny D."/>
            <person name="Qin X."/>
            <person name="Deng J."/>
            <person name="Jiang H."/>
            <person name="Liu Y."/>
            <person name="Qu J."/>
            <person name="Song X.-Z."/>
            <person name="Zhang L."/>
            <person name="Thornton R."/>
            <person name="Coyle M."/>
            <person name="Francisco L."/>
            <person name="Jackson L."/>
            <person name="Javaid M."/>
            <person name="Korchina V."/>
            <person name="Kovar C."/>
            <person name="Mata R."/>
            <person name="Mathew T."/>
            <person name="Ngo R."/>
            <person name="Nguyen L."/>
            <person name="Nguyen N."/>
            <person name="Okwuonu G."/>
            <person name="Ongeri F."/>
            <person name="Pham C."/>
            <person name="Simmons D."/>
            <person name="Wilczek-Boney K."/>
            <person name="Hale W."/>
            <person name="Jakkamsetti A."/>
            <person name="Pham P."/>
            <person name="Ruth R."/>
            <person name="San Lucas F."/>
            <person name="Warren J."/>
            <person name="Zhang J."/>
            <person name="Zhao Z."/>
            <person name="Zhou C."/>
            <person name="Zhu D."/>
            <person name="Lee S."/>
            <person name="Bess C."/>
            <person name="Blankenburg K."/>
            <person name="Forbes L."/>
            <person name="Fu Q."/>
            <person name="Gubbala S."/>
            <person name="Hirani K."/>
            <person name="Jayaseelan J.C."/>
            <person name="Lara F."/>
            <person name="Munidasa M."/>
            <person name="Palculict T."/>
            <person name="Patil S."/>
            <person name="Pu L.-L."/>
            <person name="Saada N."/>
            <person name="Tang L."/>
            <person name="Weissenberger G."/>
            <person name="Zhu Y."/>
            <person name="Hemphill L."/>
            <person name="Shang Y."/>
            <person name="Youmans B."/>
            <person name="Ayvaz T."/>
            <person name="Ross M."/>
            <person name="Santibanez J."/>
            <person name="Aqrawi P."/>
            <person name="Gross S."/>
            <person name="Joshi V."/>
            <person name="Fowler G."/>
            <person name="Nazareth L."/>
            <person name="Reid J."/>
            <person name="Worley K."/>
            <person name="Petrosino J."/>
            <person name="Highlander S."/>
            <person name="Gibbs R."/>
        </authorList>
    </citation>
    <scope>NUCLEOTIDE SEQUENCE [LARGE SCALE GENOMIC DNA]</scope>
    <source>
        <strain evidence="1 2">ATCC 33574</strain>
    </source>
</reference>
<organism evidence="1 2">
    <name type="scientific">Segatella buccae ATCC 33574</name>
    <dbReference type="NCBI Taxonomy" id="873513"/>
    <lineage>
        <taxon>Bacteria</taxon>
        <taxon>Pseudomonadati</taxon>
        <taxon>Bacteroidota</taxon>
        <taxon>Bacteroidia</taxon>
        <taxon>Bacteroidales</taxon>
        <taxon>Prevotellaceae</taxon>
        <taxon>Segatella</taxon>
    </lineage>
</organism>
<evidence type="ECO:0000313" key="1">
    <source>
        <dbReference type="EMBL" id="EFU31448.1"/>
    </source>
</evidence>
<dbReference type="Proteomes" id="UP000003112">
    <property type="component" value="Unassembled WGS sequence"/>
</dbReference>
<sequence>MRLSFGPSELPSVALLQYRFGRMRKSMGQIGWIRRMGLEGEMGVGKICVRLFRNF</sequence>
<protein>
    <submittedName>
        <fullName evidence="1">Uncharacterized protein</fullName>
    </submittedName>
</protein>
<accession>E6K4M9</accession>
<proteinExistence type="predicted"/>
<comment type="caution">
    <text evidence="1">The sequence shown here is derived from an EMBL/GenBank/DDBJ whole genome shotgun (WGS) entry which is preliminary data.</text>
</comment>
<dbReference type="HOGENOM" id="CLU_212744_0_0_10"/>